<dbReference type="PROSITE" id="PS51257">
    <property type="entry name" value="PROKAR_LIPOPROTEIN"/>
    <property type="match status" value="1"/>
</dbReference>
<protein>
    <recommendedName>
        <fullName evidence="2">FAS1 domain-containing protein</fullName>
    </recommendedName>
</protein>
<feature type="signal peptide" evidence="1">
    <location>
        <begin position="1"/>
        <end position="19"/>
    </location>
</feature>
<dbReference type="EMBL" id="PXOQ01000009">
    <property type="protein sequence ID" value="PSG88671.1"/>
    <property type="molecule type" value="Genomic_DNA"/>
</dbReference>
<proteinExistence type="predicted"/>
<dbReference type="Proteomes" id="UP000238426">
    <property type="component" value="Unassembled WGS sequence"/>
</dbReference>
<dbReference type="Gene3D" id="2.30.180.10">
    <property type="entry name" value="FAS1 domain"/>
    <property type="match status" value="2"/>
</dbReference>
<feature type="domain" description="FAS1" evidence="2">
    <location>
        <begin position="35"/>
        <end position="174"/>
    </location>
</feature>
<evidence type="ECO:0000313" key="3">
    <source>
        <dbReference type="EMBL" id="PSG88671.1"/>
    </source>
</evidence>
<dbReference type="AlphaFoldDB" id="A0A2T1N9X0"/>
<comment type="caution">
    <text evidence="3">The sequence shown here is derived from an EMBL/GenBank/DDBJ whole genome shotgun (WGS) entry which is preliminary data.</text>
</comment>
<dbReference type="PANTHER" id="PTHR10900">
    <property type="entry name" value="PERIOSTIN-RELATED"/>
    <property type="match status" value="1"/>
</dbReference>
<accession>A0A2T1N9X0</accession>
<evidence type="ECO:0000256" key="1">
    <source>
        <dbReference type="SAM" id="SignalP"/>
    </source>
</evidence>
<reference evidence="3 4" key="1">
    <citation type="submission" date="2018-03" db="EMBL/GenBank/DDBJ databases">
        <title>Mesoflavibacter sp. HG37 and Mesoflavibacter sp. HG96 sp.nov., two marine bacteria isolated from seawater of Western Pacific Ocean.</title>
        <authorList>
            <person name="Cheng H."/>
            <person name="Wu Y.-H."/>
            <person name="Guo L.-L."/>
            <person name="Xu X.-W."/>
        </authorList>
    </citation>
    <scope>NUCLEOTIDE SEQUENCE [LARGE SCALE GENOMIC DNA]</scope>
    <source>
        <strain evidence="3 4">KCTC 32269</strain>
    </source>
</reference>
<sequence length="331" mass="36193">MKYLNYFFAFLFLMTSCSSDDDAVTVVNNTPEPSNQTLTGTISSSNQFSILNNALELTDLKTVLDANIFTVLAPNNTAFEAFLTANSYNSINDVPVGLLENILLNHVINNQVLRSEIEFNESGYIKSNANGPLNEKLDIYYNINLANSINGLANFASDEIVTETGVIHEIDALLTLPTVYDMLTANPEFNVLIQTMTNDAPNTDFEEILNRLLDNNLDGLNPDFTLFAPNNSALNAVDTSTFNESQITNILLHHVVKDDNIVYTEITANGSLTKPTLQGEDITIFTSTSTGIDATITDGAGNTDITIINKGIQTINGIIYISEKVLIPAQF</sequence>
<dbReference type="OrthoDB" id="9800666at2"/>
<gene>
    <name evidence="3" type="ORF">C7H52_10285</name>
</gene>
<keyword evidence="4" id="KW-1185">Reference proteome</keyword>
<dbReference type="InterPro" id="IPR050904">
    <property type="entry name" value="Adhesion/Biosynth-related"/>
</dbReference>
<dbReference type="PROSITE" id="PS50213">
    <property type="entry name" value="FAS1"/>
    <property type="match status" value="2"/>
</dbReference>
<feature type="domain" description="FAS1" evidence="2">
    <location>
        <begin position="176"/>
        <end position="326"/>
    </location>
</feature>
<evidence type="ECO:0000313" key="4">
    <source>
        <dbReference type="Proteomes" id="UP000238426"/>
    </source>
</evidence>
<name>A0A2T1N9X0_9FLAO</name>
<dbReference type="PANTHER" id="PTHR10900:SF77">
    <property type="entry name" value="FI19380P1"/>
    <property type="match status" value="1"/>
</dbReference>
<dbReference type="InterPro" id="IPR000782">
    <property type="entry name" value="FAS1_domain"/>
</dbReference>
<dbReference type="RefSeq" id="WP_106463811.1">
    <property type="nucleotide sequence ID" value="NZ_PXOQ01000009.1"/>
</dbReference>
<dbReference type="SUPFAM" id="SSF82153">
    <property type="entry name" value="FAS1 domain"/>
    <property type="match status" value="2"/>
</dbReference>
<organism evidence="3 4">
    <name type="scientific">Aurantibacter aestuarii</name>
    <dbReference type="NCBI Taxonomy" id="1266046"/>
    <lineage>
        <taxon>Bacteria</taxon>
        <taxon>Pseudomonadati</taxon>
        <taxon>Bacteroidota</taxon>
        <taxon>Flavobacteriia</taxon>
        <taxon>Flavobacteriales</taxon>
        <taxon>Flavobacteriaceae</taxon>
        <taxon>Aurantibacter</taxon>
    </lineage>
</organism>
<dbReference type="InterPro" id="IPR036378">
    <property type="entry name" value="FAS1_dom_sf"/>
</dbReference>
<keyword evidence="1" id="KW-0732">Signal</keyword>
<feature type="chain" id="PRO_5015405550" description="FAS1 domain-containing protein" evidence="1">
    <location>
        <begin position="20"/>
        <end position="331"/>
    </location>
</feature>
<dbReference type="SMART" id="SM00554">
    <property type="entry name" value="FAS1"/>
    <property type="match status" value="2"/>
</dbReference>
<dbReference type="Pfam" id="PF02469">
    <property type="entry name" value="Fasciclin"/>
    <property type="match status" value="2"/>
</dbReference>
<evidence type="ECO:0000259" key="2">
    <source>
        <dbReference type="PROSITE" id="PS50213"/>
    </source>
</evidence>